<feature type="region of interest" description="Disordered" evidence="1">
    <location>
        <begin position="1"/>
        <end position="28"/>
    </location>
</feature>
<accession>A0A1I7XWU4</accession>
<feature type="compositionally biased region" description="Polar residues" evidence="1">
    <location>
        <begin position="69"/>
        <end position="92"/>
    </location>
</feature>
<feature type="region of interest" description="Disordered" evidence="1">
    <location>
        <begin position="44"/>
        <end position="97"/>
    </location>
</feature>
<dbReference type="WBParaSite" id="L893_g10396.t1">
    <property type="protein sequence ID" value="L893_g10396.t1"/>
    <property type="gene ID" value="L893_g10396"/>
</dbReference>
<feature type="compositionally biased region" description="Basic and acidic residues" evidence="1">
    <location>
        <begin position="52"/>
        <end position="68"/>
    </location>
</feature>
<organism evidence="2 3">
    <name type="scientific">Steinernema glaseri</name>
    <dbReference type="NCBI Taxonomy" id="37863"/>
    <lineage>
        <taxon>Eukaryota</taxon>
        <taxon>Metazoa</taxon>
        <taxon>Ecdysozoa</taxon>
        <taxon>Nematoda</taxon>
        <taxon>Chromadorea</taxon>
        <taxon>Rhabditida</taxon>
        <taxon>Tylenchina</taxon>
        <taxon>Panagrolaimomorpha</taxon>
        <taxon>Strongyloidoidea</taxon>
        <taxon>Steinernematidae</taxon>
        <taxon>Steinernema</taxon>
    </lineage>
</organism>
<reference evidence="3" key="1">
    <citation type="submission" date="2016-11" db="UniProtKB">
        <authorList>
            <consortium name="WormBaseParasite"/>
        </authorList>
    </citation>
    <scope>IDENTIFICATION</scope>
</reference>
<evidence type="ECO:0000256" key="1">
    <source>
        <dbReference type="SAM" id="MobiDB-lite"/>
    </source>
</evidence>
<evidence type="ECO:0000313" key="2">
    <source>
        <dbReference type="Proteomes" id="UP000095287"/>
    </source>
</evidence>
<proteinExistence type="predicted"/>
<sequence length="225" mass="24957">MTGKRDIPSVEGDEDRSYGESAAEAAPDLDLHLAHLVGGVRDMSSRTVVRRQHADGGERRRSDCHQGDKTTQLVRARSLASSPSTVNSSRTPPNRVRHGHCFQAAAHFLKGRAGRETDGEQTWTIQVEPGRAAERNGRFVNECAGERERRIQTNKRGNLERIMGMETFLGCRRNFMGSAFGAHIATDTILEVTEVKVLQRESPTVTPAPTKPTVTLALEQHYYHT</sequence>
<keyword evidence="2" id="KW-1185">Reference proteome</keyword>
<protein>
    <submittedName>
        <fullName evidence="3">Uncharacterized protein</fullName>
    </submittedName>
</protein>
<evidence type="ECO:0000313" key="3">
    <source>
        <dbReference type="WBParaSite" id="L893_g10396.t1"/>
    </source>
</evidence>
<dbReference type="Proteomes" id="UP000095287">
    <property type="component" value="Unplaced"/>
</dbReference>
<name>A0A1I7XWU4_9BILA</name>
<dbReference type="AlphaFoldDB" id="A0A1I7XWU4"/>